<dbReference type="EMBL" id="BGZK01000020">
    <property type="protein sequence ID" value="GBP06070.1"/>
    <property type="molecule type" value="Genomic_DNA"/>
</dbReference>
<organism evidence="1 2">
    <name type="scientific">Eumeta variegata</name>
    <name type="common">Bagworm moth</name>
    <name type="synonym">Eumeta japonica</name>
    <dbReference type="NCBI Taxonomy" id="151549"/>
    <lineage>
        <taxon>Eukaryota</taxon>
        <taxon>Metazoa</taxon>
        <taxon>Ecdysozoa</taxon>
        <taxon>Arthropoda</taxon>
        <taxon>Hexapoda</taxon>
        <taxon>Insecta</taxon>
        <taxon>Pterygota</taxon>
        <taxon>Neoptera</taxon>
        <taxon>Endopterygota</taxon>
        <taxon>Lepidoptera</taxon>
        <taxon>Glossata</taxon>
        <taxon>Ditrysia</taxon>
        <taxon>Tineoidea</taxon>
        <taxon>Psychidae</taxon>
        <taxon>Oiketicinae</taxon>
        <taxon>Eumeta</taxon>
    </lineage>
</organism>
<evidence type="ECO:0000313" key="1">
    <source>
        <dbReference type="EMBL" id="GBP06070.1"/>
    </source>
</evidence>
<comment type="caution">
    <text evidence="1">The sequence shown here is derived from an EMBL/GenBank/DDBJ whole genome shotgun (WGS) entry which is preliminary data.</text>
</comment>
<sequence>MCECRRRVTLWTTPEGSRLCIGCHRKPSRVGFLFSPARPEAVSGGRVEHENTHFIRRLIRAGVPQDSTLSPILYSAYTNDIPRRQQASRRHCSLTTPPFICAALQSATSALTSRGPLMSWVDGSKPGGSRCLMGPTRVGVPVPSCAERTPLRYPSQDKSRDLTARAVYTLACCSAASGNGPKRSIATATHGDEGSFHCFMGTGGLAILGGIFRDEYKGTKKSSIHEVAAPELRKSHSGVRARRPSRLRPARAQYARIRFAVYAFFWPYASIGAIQ</sequence>
<accession>A0A4C1SXR8</accession>
<dbReference type="Proteomes" id="UP000299102">
    <property type="component" value="Unassembled WGS sequence"/>
</dbReference>
<name>A0A4C1SXR8_EUMVA</name>
<evidence type="ECO:0000313" key="2">
    <source>
        <dbReference type="Proteomes" id="UP000299102"/>
    </source>
</evidence>
<keyword evidence="2" id="KW-1185">Reference proteome</keyword>
<proteinExistence type="predicted"/>
<dbReference type="AlphaFoldDB" id="A0A4C1SXR8"/>
<gene>
    <name evidence="1" type="ORF">EVAR_3297_1</name>
</gene>
<protein>
    <submittedName>
        <fullName evidence="1">Uncharacterized protein</fullName>
    </submittedName>
</protein>
<reference evidence="1 2" key="1">
    <citation type="journal article" date="2019" name="Commun. Biol.">
        <title>The bagworm genome reveals a unique fibroin gene that provides high tensile strength.</title>
        <authorList>
            <person name="Kono N."/>
            <person name="Nakamura H."/>
            <person name="Ohtoshi R."/>
            <person name="Tomita M."/>
            <person name="Numata K."/>
            <person name="Arakawa K."/>
        </authorList>
    </citation>
    <scope>NUCLEOTIDE SEQUENCE [LARGE SCALE GENOMIC DNA]</scope>
</reference>